<comment type="pathway">
    <text evidence="4">Amino-sugar metabolism; N-acetylneuraminate degradation; D-fructose 6-phosphate from N-acetylneuraminate: step 5/5.</text>
</comment>
<keyword evidence="2 4" id="KW-0378">Hydrolase</keyword>
<evidence type="ECO:0000259" key="5">
    <source>
        <dbReference type="Pfam" id="PF01182"/>
    </source>
</evidence>
<keyword evidence="3 4" id="KW-0119">Carbohydrate metabolism</keyword>
<dbReference type="CDD" id="cd01399">
    <property type="entry name" value="GlcN6P_deaminase"/>
    <property type="match status" value="1"/>
</dbReference>
<feature type="active site" description="Proton acceptor; for enolization step" evidence="4">
    <location>
        <position position="67"/>
    </location>
</feature>
<comment type="similarity">
    <text evidence="4">Belongs to the glucosamine/galactosamine-6-phosphate isomerase family. NagB subfamily.</text>
</comment>
<dbReference type="GO" id="GO:0019262">
    <property type="term" value="P:N-acetylneuraminate catabolic process"/>
    <property type="evidence" value="ECO:0007669"/>
    <property type="project" value="UniProtKB-UniRule"/>
</dbReference>
<dbReference type="InterPro" id="IPR006148">
    <property type="entry name" value="Glc/Gal-6P_isomerase"/>
</dbReference>
<evidence type="ECO:0000313" key="6">
    <source>
        <dbReference type="EMBL" id="KSU88154.1"/>
    </source>
</evidence>
<protein>
    <recommendedName>
        <fullName evidence="4">Glucosamine-6-phosphate deaminase</fullName>
        <ecNumber evidence="4">3.5.99.6</ecNumber>
    </recommendedName>
    <alternativeName>
        <fullName evidence="4">GlcN6P deaminase</fullName>
        <shortName evidence="4">GNPDA</shortName>
    </alternativeName>
    <alternativeName>
        <fullName evidence="4">Glucosamine-6-phosphate isomerase</fullName>
    </alternativeName>
</protein>
<name>A0A0V8JMF9_9BACI</name>
<feature type="domain" description="Glucosamine/galactosamine-6-phosphate isomerase" evidence="5">
    <location>
        <begin position="15"/>
        <end position="229"/>
    </location>
</feature>
<evidence type="ECO:0000256" key="1">
    <source>
        <dbReference type="ARBA" id="ARBA00000644"/>
    </source>
</evidence>
<dbReference type="SUPFAM" id="SSF100950">
    <property type="entry name" value="NagB/RpiA/CoA transferase-like"/>
    <property type="match status" value="1"/>
</dbReference>
<comment type="function">
    <text evidence="4">Catalyzes the reversible isomerization-deamination of glucosamine 6-phosphate (GlcN6P) to form fructose 6-phosphate (Fru6P) and ammonium ion.</text>
</comment>
<dbReference type="GO" id="GO:0005975">
    <property type="term" value="P:carbohydrate metabolic process"/>
    <property type="evidence" value="ECO:0007669"/>
    <property type="project" value="InterPro"/>
</dbReference>
<feature type="active site" description="For ring-opening step" evidence="4">
    <location>
        <position position="136"/>
    </location>
</feature>
<dbReference type="RefSeq" id="WP_025910159.1">
    <property type="nucleotide sequence ID" value="NZ_KQ758644.1"/>
</dbReference>
<dbReference type="GO" id="GO:0042802">
    <property type="term" value="F:identical protein binding"/>
    <property type="evidence" value="ECO:0007669"/>
    <property type="project" value="TreeGrafter"/>
</dbReference>
<evidence type="ECO:0000256" key="2">
    <source>
        <dbReference type="ARBA" id="ARBA00022801"/>
    </source>
</evidence>
<dbReference type="GO" id="GO:0004342">
    <property type="term" value="F:glucosamine-6-phosphate deaminase activity"/>
    <property type="evidence" value="ECO:0007669"/>
    <property type="project" value="UniProtKB-UniRule"/>
</dbReference>
<dbReference type="Pfam" id="PF01182">
    <property type="entry name" value="Glucosamine_iso"/>
    <property type="match status" value="1"/>
</dbReference>
<dbReference type="GO" id="GO:0005737">
    <property type="term" value="C:cytoplasm"/>
    <property type="evidence" value="ECO:0007669"/>
    <property type="project" value="TreeGrafter"/>
</dbReference>
<dbReference type="PANTHER" id="PTHR11280">
    <property type="entry name" value="GLUCOSAMINE-6-PHOSPHATE ISOMERASE"/>
    <property type="match status" value="1"/>
</dbReference>
<dbReference type="Gene3D" id="3.40.50.1360">
    <property type="match status" value="1"/>
</dbReference>
<dbReference type="UniPathway" id="UPA00629">
    <property type="reaction ID" value="UER00684"/>
</dbReference>
<dbReference type="EC" id="3.5.99.6" evidence="4"/>
<gene>
    <name evidence="4" type="primary">nagB</name>
    <name evidence="6" type="ORF">AS180_09535</name>
</gene>
<comment type="caution">
    <text evidence="4">Lacks conserved residue(s) required for the propagation of feature annotation.</text>
</comment>
<evidence type="ECO:0000256" key="4">
    <source>
        <dbReference type="HAMAP-Rule" id="MF_01241"/>
    </source>
</evidence>
<dbReference type="EMBL" id="LNQP01000028">
    <property type="protein sequence ID" value="KSU88154.1"/>
    <property type="molecule type" value="Genomic_DNA"/>
</dbReference>
<feature type="active site" description="Proton acceptor; for ring-opening step" evidence="4">
    <location>
        <position position="138"/>
    </location>
</feature>
<dbReference type="InterPro" id="IPR037171">
    <property type="entry name" value="NagB/RpiA_transferase-like"/>
</dbReference>
<dbReference type="InterPro" id="IPR018321">
    <property type="entry name" value="Glucosamine6P_isomerase_CS"/>
</dbReference>
<dbReference type="Proteomes" id="UP000053681">
    <property type="component" value="Unassembled WGS sequence"/>
</dbReference>
<organism evidence="6 7">
    <name type="scientific">Priestia veravalensis</name>
    <dbReference type="NCBI Taxonomy" id="1414648"/>
    <lineage>
        <taxon>Bacteria</taxon>
        <taxon>Bacillati</taxon>
        <taxon>Bacillota</taxon>
        <taxon>Bacilli</taxon>
        <taxon>Bacillales</taxon>
        <taxon>Bacillaceae</taxon>
        <taxon>Priestia</taxon>
    </lineage>
</organism>
<proteinExistence type="inferred from homology"/>
<dbReference type="InterPro" id="IPR004547">
    <property type="entry name" value="Glucosamine6P_isomerase"/>
</dbReference>
<feature type="active site" description="For ring-opening step" evidence="4">
    <location>
        <position position="143"/>
    </location>
</feature>
<sequence>MNIISVKDYKEMSQTAAGIIINKVKSDPSITLGLATGGTPKGLYEALIQDHQTNGTSYEQVHTFNLDEYVGLSADNPNSYRYYMVDTLLGHLDVALNQTFIPNGTAEDAEAECERYEALIEQLGGIDLQILGIGRNGHIGFNEPGTPFSSKTHVVTLASSTRQANARYFSSIDEVPTHAITMGISSIMNSTEILLLASGEDKADAIYHLLEGTVTEEFPASILKNHQAVTIIADEKALSRTNL</sequence>
<dbReference type="PROSITE" id="PS01161">
    <property type="entry name" value="GLC_GALNAC_ISOMERASE"/>
    <property type="match status" value="1"/>
</dbReference>
<comment type="caution">
    <text evidence="6">The sequence shown here is derived from an EMBL/GenBank/DDBJ whole genome shotgun (WGS) entry which is preliminary data.</text>
</comment>
<keyword evidence="7" id="KW-1185">Reference proteome</keyword>
<reference evidence="6 7" key="1">
    <citation type="submission" date="2015-11" db="EMBL/GenBank/DDBJ databases">
        <title>Bacillus caseinolyticus sp nov.</title>
        <authorList>
            <person name="Dastager S.G."/>
            <person name="Mawlankar R."/>
        </authorList>
    </citation>
    <scope>NUCLEOTIDE SEQUENCE [LARGE SCALE GENOMIC DNA]</scope>
    <source>
        <strain evidence="6 7">SGD-V-76</strain>
    </source>
</reference>
<dbReference type="FunFam" id="3.40.50.1360:FF:000003">
    <property type="entry name" value="Glucosamine-6-phosphate deaminase"/>
    <property type="match status" value="1"/>
</dbReference>
<evidence type="ECO:0000256" key="3">
    <source>
        <dbReference type="ARBA" id="ARBA00023277"/>
    </source>
</evidence>
<evidence type="ECO:0000313" key="7">
    <source>
        <dbReference type="Proteomes" id="UP000053681"/>
    </source>
</evidence>
<dbReference type="GO" id="GO:0006043">
    <property type="term" value="P:glucosamine catabolic process"/>
    <property type="evidence" value="ECO:0007669"/>
    <property type="project" value="TreeGrafter"/>
</dbReference>
<dbReference type="GO" id="GO:0006046">
    <property type="term" value="P:N-acetylglucosamine catabolic process"/>
    <property type="evidence" value="ECO:0007669"/>
    <property type="project" value="UniProtKB-UniRule"/>
</dbReference>
<dbReference type="HAMAP" id="MF_01241">
    <property type="entry name" value="GlcN6P_deamin"/>
    <property type="match status" value="1"/>
</dbReference>
<accession>A0A0V8JMF9</accession>
<dbReference type="PANTHER" id="PTHR11280:SF5">
    <property type="entry name" value="GLUCOSAMINE-6-PHOSPHATE ISOMERASE"/>
    <property type="match status" value="1"/>
</dbReference>
<dbReference type="NCBIfam" id="TIGR00502">
    <property type="entry name" value="nagB"/>
    <property type="match status" value="1"/>
</dbReference>
<dbReference type="AlphaFoldDB" id="A0A0V8JMF9"/>
<comment type="catalytic activity">
    <reaction evidence="1 4">
        <text>alpha-D-glucosamine 6-phosphate + H2O = beta-D-fructose 6-phosphate + NH4(+)</text>
        <dbReference type="Rhea" id="RHEA:12172"/>
        <dbReference type="ChEBI" id="CHEBI:15377"/>
        <dbReference type="ChEBI" id="CHEBI:28938"/>
        <dbReference type="ChEBI" id="CHEBI:57634"/>
        <dbReference type="ChEBI" id="CHEBI:75989"/>
        <dbReference type="EC" id="3.5.99.6"/>
    </reaction>
</comment>